<evidence type="ECO:0000256" key="1">
    <source>
        <dbReference type="SAM" id="Coils"/>
    </source>
</evidence>
<dbReference type="Proteomes" id="UP000295500">
    <property type="component" value="Unassembled WGS sequence"/>
</dbReference>
<proteinExistence type="predicted"/>
<dbReference type="EMBL" id="SNXO01000003">
    <property type="protein sequence ID" value="TDP59620.1"/>
    <property type="molecule type" value="Genomic_DNA"/>
</dbReference>
<evidence type="ECO:0000313" key="2">
    <source>
        <dbReference type="EMBL" id="TDP59620.1"/>
    </source>
</evidence>
<organism evidence="2 3">
    <name type="scientific">Aminicella lysinilytica</name>
    <dbReference type="NCBI Taxonomy" id="433323"/>
    <lineage>
        <taxon>Bacteria</taxon>
        <taxon>Bacillati</taxon>
        <taxon>Bacillota</taxon>
        <taxon>Clostridia</taxon>
        <taxon>Peptostreptococcales</taxon>
        <taxon>Anaerovoracaceae</taxon>
        <taxon>Aminicella</taxon>
    </lineage>
</organism>
<comment type="caution">
    <text evidence="2">The sequence shown here is derived from an EMBL/GenBank/DDBJ whole genome shotgun (WGS) entry which is preliminary data.</text>
</comment>
<sequence>MFVDELTKIKESEDKAEEIRKEAKVDSKKRLEEAHAQAADILEKAEAEAKTIHDSLVKEGTEKSEVEYAAFLSKTEEDCKRMTEAAAAREEKAIELIKERIVSAGVDS</sequence>
<dbReference type="RefSeq" id="WP_133527613.1">
    <property type="nucleotide sequence ID" value="NZ_CALCQM010000081.1"/>
</dbReference>
<dbReference type="Gene3D" id="1.20.5.2950">
    <property type="match status" value="1"/>
</dbReference>
<evidence type="ECO:0008006" key="4">
    <source>
        <dbReference type="Google" id="ProtNLM"/>
    </source>
</evidence>
<protein>
    <recommendedName>
        <fullName evidence="4">V/A-type H+-transporting ATPase subunit G/H</fullName>
    </recommendedName>
</protein>
<evidence type="ECO:0000313" key="3">
    <source>
        <dbReference type="Proteomes" id="UP000295500"/>
    </source>
</evidence>
<gene>
    <name evidence="2" type="ORF">EV211_10341</name>
</gene>
<keyword evidence="1" id="KW-0175">Coiled coil</keyword>
<dbReference type="AlphaFoldDB" id="A0A4R6QBL3"/>
<accession>A0A4R6QBL3</accession>
<name>A0A4R6QBL3_9FIRM</name>
<reference evidence="2 3" key="1">
    <citation type="submission" date="2019-03" db="EMBL/GenBank/DDBJ databases">
        <title>Genomic Encyclopedia of Type Strains, Phase IV (KMG-IV): sequencing the most valuable type-strain genomes for metagenomic binning, comparative biology and taxonomic classification.</title>
        <authorList>
            <person name="Goeker M."/>
        </authorList>
    </citation>
    <scope>NUCLEOTIDE SEQUENCE [LARGE SCALE GENOMIC DNA]</scope>
    <source>
        <strain evidence="2 3">DSM 28287</strain>
    </source>
</reference>
<feature type="coiled-coil region" evidence="1">
    <location>
        <begin position="9"/>
        <end position="48"/>
    </location>
</feature>
<keyword evidence="3" id="KW-1185">Reference proteome</keyword>
<dbReference type="OrthoDB" id="1779344at2"/>